<evidence type="ECO:0000313" key="2">
    <source>
        <dbReference type="EMBL" id="CAE7201997.1"/>
    </source>
</evidence>
<dbReference type="AlphaFoldDB" id="A0A8H3HS09"/>
<dbReference type="InterPro" id="IPR008978">
    <property type="entry name" value="HSP20-like_chaperone"/>
</dbReference>
<dbReference type="Gene3D" id="2.60.40.790">
    <property type="match status" value="1"/>
</dbReference>
<dbReference type="InterPro" id="IPR007052">
    <property type="entry name" value="CS_dom"/>
</dbReference>
<comment type="caution">
    <text evidence="2">The sequence shown here is derived from an EMBL/GenBank/DDBJ whole genome shotgun (WGS) entry which is preliminary data.</text>
</comment>
<gene>
    <name evidence="2" type="ORF">RDB_LOCUS139700</name>
</gene>
<feature type="domain" description="CS" evidence="1">
    <location>
        <begin position="17"/>
        <end position="81"/>
    </location>
</feature>
<evidence type="ECO:0000259" key="1">
    <source>
        <dbReference type="PROSITE" id="PS51203"/>
    </source>
</evidence>
<protein>
    <recommendedName>
        <fullName evidence="1">CS domain-containing protein</fullName>
    </recommendedName>
</protein>
<sequence>MRWMRAPLTTTSIMSTTRNPEVLWAQRSSETDASKNIIYLTINLPDLKEDSVKYELTPNKLSFKGTTARRVFTLNHKLMLY</sequence>
<name>A0A8H3HS09_9AGAM</name>
<dbReference type="Proteomes" id="UP000663827">
    <property type="component" value="Unassembled WGS sequence"/>
</dbReference>
<dbReference type="SUPFAM" id="SSF49764">
    <property type="entry name" value="HSP20-like chaperones"/>
    <property type="match status" value="1"/>
</dbReference>
<proteinExistence type="predicted"/>
<accession>A0A8H3HS09</accession>
<reference evidence="2" key="1">
    <citation type="submission" date="2021-01" db="EMBL/GenBank/DDBJ databases">
        <authorList>
            <person name="Kaushik A."/>
        </authorList>
    </citation>
    <scope>NUCLEOTIDE SEQUENCE</scope>
    <source>
        <strain evidence="2">AG5</strain>
    </source>
</reference>
<dbReference type="PROSITE" id="PS51203">
    <property type="entry name" value="CS"/>
    <property type="match status" value="1"/>
</dbReference>
<evidence type="ECO:0000313" key="3">
    <source>
        <dbReference type="Proteomes" id="UP000663827"/>
    </source>
</evidence>
<organism evidence="2 3">
    <name type="scientific">Rhizoctonia solani</name>
    <dbReference type="NCBI Taxonomy" id="456999"/>
    <lineage>
        <taxon>Eukaryota</taxon>
        <taxon>Fungi</taxon>
        <taxon>Dikarya</taxon>
        <taxon>Basidiomycota</taxon>
        <taxon>Agaricomycotina</taxon>
        <taxon>Agaricomycetes</taxon>
        <taxon>Cantharellales</taxon>
        <taxon>Ceratobasidiaceae</taxon>
        <taxon>Rhizoctonia</taxon>
    </lineage>
</organism>
<dbReference type="EMBL" id="CAJNJQ010003620">
    <property type="protein sequence ID" value="CAE7201997.1"/>
    <property type="molecule type" value="Genomic_DNA"/>
</dbReference>